<dbReference type="EMBL" id="AZDT01000016">
    <property type="protein sequence ID" value="KRK76740.1"/>
    <property type="molecule type" value="Genomic_DNA"/>
</dbReference>
<evidence type="ECO:0000313" key="2">
    <source>
        <dbReference type="Proteomes" id="UP000051162"/>
    </source>
</evidence>
<comment type="caution">
    <text evidence="1">The sequence shown here is derived from an EMBL/GenBank/DDBJ whole genome shotgun (WGS) entry which is preliminary data.</text>
</comment>
<dbReference type="Proteomes" id="UP000051162">
    <property type="component" value="Unassembled WGS sequence"/>
</dbReference>
<accession>A0A0R1K8A3</accession>
<sequence>MASNSDSIYNVLTYIHRHPQQVAFIQQRNSNVVTVGVPDDVPVANVDLYFPDGHLVVNRMSEDFLAMHGDLLNDFFIRTHGSKTAYRNVWITTGHVVDQRAYLVELSFE</sequence>
<evidence type="ECO:0000313" key="1">
    <source>
        <dbReference type="EMBL" id="KRK76740.1"/>
    </source>
</evidence>
<dbReference type="OrthoDB" id="2248079at2"/>
<dbReference type="STRING" id="1423773.FD30_GL001273"/>
<dbReference type="RefSeq" id="WP_056943894.1">
    <property type="nucleotide sequence ID" value="NZ_AZDT01000016.1"/>
</dbReference>
<reference evidence="1 2" key="1">
    <citation type="journal article" date="2015" name="Genome Announc.">
        <title>Expanding the biotechnology potential of lactobacilli through comparative genomics of 213 strains and associated genera.</title>
        <authorList>
            <person name="Sun Z."/>
            <person name="Harris H.M."/>
            <person name="McCann A."/>
            <person name="Guo C."/>
            <person name="Argimon S."/>
            <person name="Zhang W."/>
            <person name="Yang X."/>
            <person name="Jeffery I.B."/>
            <person name="Cooney J.C."/>
            <person name="Kagawa T.F."/>
            <person name="Liu W."/>
            <person name="Song Y."/>
            <person name="Salvetti E."/>
            <person name="Wrobel A."/>
            <person name="Rasinkangas P."/>
            <person name="Parkhill J."/>
            <person name="Rea M.C."/>
            <person name="O'Sullivan O."/>
            <person name="Ritari J."/>
            <person name="Douillard F.P."/>
            <person name="Paul Ross R."/>
            <person name="Yang R."/>
            <person name="Briner A.E."/>
            <person name="Felis G.E."/>
            <person name="de Vos W.M."/>
            <person name="Barrangou R."/>
            <person name="Klaenhammer T.R."/>
            <person name="Caufield P.W."/>
            <person name="Cui Y."/>
            <person name="Zhang H."/>
            <person name="O'Toole P.W."/>
        </authorList>
    </citation>
    <scope>NUCLEOTIDE SEQUENCE [LARGE SCALE GENOMIC DNA]</scope>
    <source>
        <strain evidence="1 2">DSM 19117</strain>
    </source>
</reference>
<protein>
    <submittedName>
        <fullName evidence="1">Uncharacterized protein</fullName>
    </submittedName>
</protein>
<organism evidence="1 2">
    <name type="scientific">Levilactobacillus namurensis DSM 19117</name>
    <dbReference type="NCBI Taxonomy" id="1423773"/>
    <lineage>
        <taxon>Bacteria</taxon>
        <taxon>Bacillati</taxon>
        <taxon>Bacillota</taxon>
        <taxon>Bacilli</taxon>
        <taxon>Lactobacillales</taxon>
        <taxon>Lactobacillaceae</taxon>
        <taxon>Levilactobacillus</taxon>
    </lineage>
</organism>
<proteinExistence type="predicted"/>
<keyword evidence="2" id="KW-1185">Reference proteome</keyword>
<dbReference type="PATRIC" id="fig|1423773.3.peg.1300"/>
<name>A0A0R1K8A3_9LACO</name>
<dbReference type="GeneID" id="84782090"/>
<gene>
    <name evidence="1" type="ORF">FD30_GL001273</name>
</gene>
<dbReference type="AlphaFoldDB" id="A0A0R1K8A3"/>